<sequence length="115" mass="11881">MSGIPDYPPQQAGDYWVLPTVDTAADGLVKLHVSVTVSAEDNLQDSDLQAEVTAGERTLVRESGPTPGPLTTLELLSINAVGFFTFANPGNPPPSAVVVTVRGSQASFDVSGGQA</sequence>
<accession>A0ABY9IDP8</accession>
<reference evidence="1 2" key="1">
    <citation type="submission" date="2023-03" db="EMBL/GenBank/DDBJ databases">
        <title>Isolation and description of six Streptomyces strains from soil environments, able to metabolize different microbial glucans.</title>
        <authorList>
            <person name="Widen T."/>
            <person name="Larsbrink J."/>
        </authorList>
    </citation>
    <scope>NUCLEOTIDE SEQUENCE [LARGE SCALE GENOMIC DNA]</scope>
    <source>
        <strain evidence="1 2">Mut2</strain>
    </source>
</reference>
<proteinExistence type="predicted"/>
<dbReference type="Proteomes" id="UP001229952">
    <property type="component" value="Chromosome"/>
</dbReference>
<evidence type="ECO:0000313" key="1">
    <source>
        <dbReference type="EMBL" id="WLQ45047.1"/>
    </source>
</evidence>
<protein>
    <submittedName>
        <fullName evidence="1">Uncharacterized protein</fullName>
    </submittedName>
</protein>
<organism evidence="1 2">
    <name type="scientific">Streptomyces laculatispora</name>
    <dbReference type="NCBI Taxonomy" id="887464"/>
    <lineage>
        <taxon>Bacteria</taxon>
        <taxon>Bacillati</taxon>
        <taxon>Actinomycetota</taxon>
        <taxon>Actinomycetes</taxon>
        <taxon>Kitasatosporales</taxon>
        <taxon>Streptomycetaceae</taxon>
        <taxon>Streptomyces</taxon>
    </lineage>
</organism>
<evidence type="ECO:0000313" key="2">
    <source>
        <dbReference type="Proteomes" id="UP001229952"/>
    </source>
</evidence>
<name>A0ABY9IDP8_9ACTN</name>
<gene>
    <name evidence="1" type="ORF">P8A22_37280</name>
</gene>
<keyword evidence="2" id="KW-1185">Reference proteome</keyword>
<dbReference type="RefSeq" id="WP_123466741.1">
    <property type="nucleotide sequence ID" value="NZ_CP120992.1"/>
</dbReference>
<dbReference type="EMBL" id="CP120992">
    <property type="protein sequence ID" value="WLQ45047.1"/>
    <property type="molecule type" value="Genomic_DNA"/>
</dbReference>